<feature type="transmembrane region" description="Helical" evidence="2">
    <location>
        <begin position="274"/>
        <end position="291"/>
    </location>
</feature>
<keyword evidence="4" id="KW-1185">Reference proteome</keyword>
<dbReference type="EMBL" id="JALJOS010000020">
    <property type="protein sequence ID" value="KAK9826550.1"/>
    <property type="molecule type" value="Genomic_DNA"/>
</dbReference>
<evidence type="ECO:0000256" key="2">
    <source>
        <dbReference type="SAM" id="Phobius"/>
    </source>
</evidence>
<keyword evidence="2" id="KW-1133">Transmembrane helix</keyword>
<gene>
    <name evidence="3" type="ORF">WJX74_002040</name>
</gene>
<feature type="transmembrane region" description="Helical" evidence="2">
    <location>
        <begin position="303"/>
        <end position="320"/>
    </location>
</feature>
<dbReference type="AlphaFoldDB" id="A0AAW1QZ16"/>
<feature type="transmembrane region" description="Helical" evidence="2">
    <location>
        <begin position="138"/>
        <end position="164"/>
    </location>
</feature>
<dbReference type="InterPro" id="IPR025333">
    <property type="entry name" value="DUF4239"/>
</dbReference>
<feature type="transmembrane region" description="Helical" evidence="2">
    <location>
        <begin position="100"/>
        <end position="118"/>
    </location>
</feature>
<name>A0AAW1QZ16_9CHLO</name>
<feature type="region of interest" description="Disordered" evidence="1">
    <location>
        <begin position="355"/>
        <end position="467"/>
    </location>
</feature>
<dbReference type="Proteomes" id="UP001438707">
    <property type="component" value="Unassembled WGS sequence"/>
</dbReference>
<evidence type="ECO:0000313" key="4">
    <source>
        <dbReference type="Proteomes" id="UP001438707"/>
    </source>
</evidence>
<evidence type="ECO:0008006" key="5">
    <source>
        <dbReference type="Google" id="ProtNLM"/>
    </source>
</evidence>
<protein>
    <recommendedName>
        <fullName evidence="5">SMODS and SLOG-associating 2TM effector domain-containing protein</fullName>
    </recommendedName>
</protein>
<organism evidence="3 4">
    <name type="scientific">Apatococcus lobatus</name>
    <dbReference type="NCBI Taxonomy" id="904363"/>
    <lineage>
        <taxon>Eukaryota</taxon>
        <taxon>Viridiplantae</taxon>
        <taxon>Chlorophyta</taxon>
        <taxon>core chlorophytes</taxon>
        <taxon>Trebouxiophyceae</taxon>
        <taxon>Chlorellales</taxon>
        <taxon>Chlorellaceae</taxon>
        <taxon>Apatococcus</taxon>
    </lineage>
</organism>
<proteinExistence type="predicted"/>
<evidence type="ECO:0000256" key="1">
    <source>
        <dbReference type="SAM" id="MobiDB-lite"/>
    </source>
</evidence>
<evidence type="ECO:0000313" key="3">
    <source>
        <dbReference type="EMBL" id="KAK9826550.1"/>
    </source>
</evidence>
<comment type="caution">
    <text evidence="3">The sequence shown here is derived from an EMBL/GenBank/DDBJ whole genome shotgun (WGS) entry which is preliminary data.</text>
</comment>
<feature type="compositionally biased region" description="Low complexity" evidence="1">
    <location>
        <begin position="395"/>
        <end position="422"/>
    </location>
</feature>
<keyword evidence="2" id="KW-0812">Transmembrane</keyword>
<accession>A0AAW1QZ16</accession>
<dbReference type="Pfam" id="PF14023">
    <property type="entry name" value="Bestrophin-like"/>
    <property type="match status" value="1"/>
</dbReference>
<keyword evidence="2" id="KW-0472">Membrane</keyword>
<feature type="compositionally biased region" description="Polar residues" evidence="1">
    <location>
        <begin position="433"/>
        <end position="449"/>
    </location>
</feature>
<reference evidence="3 4" key="1">
    <citation type="journal article" date="2024" name="Nat. Commun.">
        <title>Phylogenomics reveals the evolutionary origins of lichenization in chlorophyte algae.</title>
        <authorList>
            <person name="Puginier C."/>
            <person name="Libourel C."/>
            <person name="Otte J."/>
            <person name="Skaloud P."/>
            <person name="Haon M."/>
            <person name="Grisel S."/>
            <person name="Petersen M."/>
            <person name="Berrin J.G."/>
            <person name="Delaux P.M."/>
            <person name="Dal Grande F."/>
            <person name="Keller J."/>
        </authorList>
    </citation>
    <scope>NUCLEOTIDE SEQUENCE [LARGE SCALE GENOMIC DNA]</scope>
    <source>
        <strain evidence="3 4">SAG 2145</strain>
    </source>
</reference>
<sequence>MTCLSHCPRGLVRDLPEVHRVLPTCSHLTRGARGSHAGKSLSELTRWHPLGLGPSSLGRQKRPILPALKCTRAEVFPNRAAPQRMAPHTAWTPLRSFKSLAKFAAITLTATGSAWFAHPHLLDIAAHVLHLDFKDSVTAFQTSFFSFLSLCFAIYSGNTMAFLYDRQKELVKNLYHECMALEELLEEAVHVLGPDARDILAQIQMYIEEEIYLPENQSPPLGEGFPLTAIRSKARNYRRAGTDVGEILQATQRLAHAQSERQATACRLLPPMHWALLYTIGGLFVSTFILFETGGSFSNEGRHILFTVLCGLMSFVLCALRDLADPVEGVYNATALLETRLAYLNSVLEKHRKLPGMPKPFEIPRAESSEQTDTPAETALPAPRSTPPPARDSAGSNGSSQQNGHSTIRAESSRSGAVSSGSTDIFAKPQRFSEGQPQARTKSNFTPQPSWAWDRPNASYQGQPSFDDVLDTYDGFEL</sequence>